<feature type="region of interest" description="Disordered" evidence="1">
    <location>
        <begin position="125"/>
        <end position="172"/>
    </location>
</feature>
<dbReference type="AlphaFoldDB" id="Q4SPF4"/>
<protein>
    <submittedName>
        <fullName evidence="2">(spotted green pufferfish) hypothetical protein</fullName>
    </submittedName>
</protein>
<proteinExistence type="predicted"/>
<reference evidence="2" key="1">
    <citation type="journal article" date="2004" name="Nature">
        <title>Genome duplication in the teleost fish Tetraodon nigroviridis reveals the early vertebrate proto-karyotype.</title>
        <authorList>
            <person name="Jaillon O."/>
            <person name="Aury J.-M."/>
            <person name="Brunet F."/>
            <person name="Petit J.-L."/>
            <person name="Stange-Thomann N."/>
            <person name="Mauceli E."/>
            <person name="Bouneau L."/>
            <person name="Fischer C."/>
            <person name="Ozouf-Costaz C."/>
            <person name="Bernot A."/>
            <person name="Nicaud S."/>
            <person name="Jaffe D."/>
            <person name="Fisher S."/>
            <person name="Lutfalla G."/>
            <person name="Dossat C."/>
            <person name="Segurens B."/>
            <person name="Dasilva C."/>
            <person name="Salanoubat M."/>
            <person name="Levy M."/>
            <person name="Boudet N."/>
            <person name="Castellano S."/>
            <person name="Anthouard V."/>
            <person name="Jubin C."/>
            <person name="Castelli V."/>
            <person name="Katinka M."/>
            <person name="Vacherie B."/>
            <person name="Biemont C."/>
            <person name="Skalli Z."/>
            <person name="Cattolico L."/>
            <person name="Poulain J."/>
            <person name="De Berardinis V."/>
            <person name="Cruaud C."/>
            <person name="Duprat S."/>
            <person name="Brottier P."/>
            <person name="Coutanceau J.-P."/>
            <person name="Gouzy J."/>
            <person name="Parra G."/>
            <person name="Lardier G."/>
            <person name="Chapple C."/>
            <person name="McKernan K.J."/>
            <person name="McEwan P."/>
            <person name="Bosak S."/>
            <person name="Kellis M."/>
            <person name="Volff J.-N."/>
            <person name="Guigo R."/>
            <person name="Zody M.C."/>
            <person name="Mesirov J."/>
            <person name="Lindblad-Toh K."/>
            <person name="Birren B."/>
            <person name="Nusbaum C."/>
            <person name="Kahn D."/>
            <person name="Robinson-Rechavi M."/>
            <person name="Laudet V."/>
            <person name="Schachter V."/>
            <person name="Quetier F."/>
            <person name="Saurin W."/>
            <person name="Scarpelli C."/>
            <person name="Wincker P."/>
            <person name="Lander E.S."/>
            <person name="Weissenbach J."/>
            <person name="Roest Crollius H."/>
        </authorList>
    </citation>
    <scope>NUCLEOTIDE SEQUENCE [LARGE SCALE GENOMIC DNA]</scope>
</reference>
<evidence type="ECO:0000313" key="2">
    <source>
        <dbReference type="EMBL" id="CAF97478.1"/>
    </source>
</evidence>
<reference evidence="2" key="2">
    <citation type="submission" date="2004-02" db="EMBL/GenBank/DDBJ databases">
        <authorList>
            <consortium name="Genoscope"/>
            <consortium name="Whitehead Institute Centre for Genome Research"/>
        </authorList>
    </citation>
    <scope>NUCLEOTIDE SEQUENCE</scope>
</reference>
<comment type="caution">
    <text evidence="2">The sequence shown here is derived from an EMBL/GenBank/DDBJ whole genome shotgun (WGS) entry which is preliminary data.</text>
</comment>
<feature type="compositionally biased region" description="Basic and acidic residues" evidence="1">
    <location>
        <begin position="125"/>
        <end position="135"/>
    </location>
</feature>
<accession>Q4SPF4</accession>
<dbReference type="KEGG" id="tng:GSTEN00014858G001"/>
<feature type="region of interest" description="Disordered" evidence="1">
    <location>
        <begin position="46"/>
        <end position="97"/>
    </location>
</feature>
<evidence type="ECO:0000256" key="1">
    <source>
        <dbReference type="SAM" id="MobiDB-lite"/>
    </source>
</evidence>
<dbReference type="OrthoDB" id="8851930at2759"/>
<feature type="compositionally biased region" description="Basic and acidic residues" evidence="1">
    <location>
        <begin position="46"/>
        <end position="56"/>
    </location>
</feature>
<sequence length="299" mass="33242">MWRQHGGEPLVFGKPWFWQRSSGAADGSRGLARVLMEMRDEIAKLEAENRQLRADSRQPSSGHEDPEEAEQQPGENPNLRRNASAPVLKGRNQVSSGHECGRFLTETSVMTVRRYSANCSLAGLSERERGPDGARRSTGGWGGPQEEARQRDPNHSTCTPGEEGPVGSRRSLQGYVHKNRSVLLRGGAGTQKEVWSPSWLLLKACFWPVGYFRAKVKTVTFLLPVDDIYTNRPVLSKRQDGPRAPELAPISHWTSFLTRRPRRHKTLVTGVVFIGATEIQEGSSGPGSGVRTLLERLFH</sequence>
<gene>
    <name evidence="2" type="ORF">GSTENG00014858001</name>
</gene>
<dbReference type="EMBL" id="CAAE01014537">
    <property type="protein sequence ID" value="CAF97478.1"/>
    <property type="molecule type" value="Genomic_DNA"/>
</dbReference>
<name>Q4SPF4_TETNG</name>
<organism evidence="2">
    <name type="scientific">Tetraodon nigroviridis</name>
    <name type="common">Spotted green pufferfish</name>
    <name type="synonym">Chelonodon nigroviridis</name>
    <dbReference type="NCBI Taxonomy" id="99883"/>
    <lineage>
        <taxon>Eukaryota</taxon>
        <taxon>Metazoa</taxon>
        <taxon>Chordata</taxon>
        <taxon>Craniata</taxon>
        <taxon>Vertebrata</taxon>
        <taxon>Euteleostomi</taxon>
        <taxon>Actinopterygii</taxon>
        <taxon>Neopterygii</taxon>
        <taxon>Teleostei</taxon>
        <taxon>Neoteleostei</taxon>
        <taxon>Acanthomorphata</taxon>
        <taxon>Eupercaria</taxon>
        <taxon>Tetraodontiformes</taxon>
        <taxon>Tetradontoidea</taxon>
        <taxon>Tetraodontidae</taxon>
        <taxon>Tetraodon</taxon>
    </lineage>
</organism>